<proteinExistence type="predicted"/>
<gene>
    <name evidence="1" type="ORF">QFC19_006238</name>
</gene>
<keyword evidence="2" id="KW-1185">Reference proteome</keyword>
<sequence>MPEPIEAEFARPPIFTDAQETHLQHEARGDLHDDPDAYGSSTTTTAVPSVHNEKRQRDLETAEKFNIVTFEEGGGENPKEWSRGKKCAMPTGDLKGTAKTLHVSGEVINLSITLALAKNIGTMLVARLVSNEGSLEVNSILKQSY</sequence>
<organism evidence="1 2">
    <name type="scientific">Naganishia cerealis</name>
    <dbReference type="NCBI Taxonomy" id="610337"/>
    <lineage>
        <taxon>Eukaryota</taxon>
        <taxon>Fungi</taxon>
        <taxon>Dikarya</taxon>
        <taxon>Basidiomycota</taxon>
        <taxon>Agaricomycotina</taxon>
        <taxon>Tremellomycetes</taxon>
        <taxon>Filobasidiales</taxon>
        <taxon>Filobasidiaceae</taxon>
        <taxon>Naganishia</taxon>
    </lineage>
</organism>
<reference evidence="1" key="1">
    <citation type="submission" date="2023-04" db="EMBL/GenBank/DDBJ databases">
        <title>Draft Genome sequencing of Naganishia species isolated from polar environments using Oxford Nanopore Technology.</title>
        <authorList>
            <person name="Leo P."/>
            <person name="Venkateswaran K."/>
        </authorList>
    </citation>
    <scope>NUCLEOTIDE SEQUENCE</scope>
    <source>
        <strain evidence="1">MNA-CCFEE 5261</strain>
    </source>
</reference>
<dbReference type="Proteomes" id="UP001241377">
    <property type="component" value="Unassembled WGS sequence"/>
</dbReference>
<evidence type="ECO:0000313" key="2">
    <source>
        <dbReference type="Proteomes" id="UP001241377"/>
    </source>
</evidence>
<dbReference type="EMBL" id="JASBWR010000073">
    <property type="protein sequence ID" value="KAJ9098899.1"/>
    <property type="molecule type" value="Genomic_DNA"/>
</dbReference>
<comment type="caution">
    <text evidence="1">The sequence shown here is derived from an EMBL/GenBank/DDBJ whole genome shotgun (WGS) entry which is preliminary data.</text>
</comment>
<evidence type="ECO:0000313" key="1">
    <source>
        <dbReference type="EMBL" id="KAJ9098899.1"/>
    </source>
</evidence>
<protein>
    <submittedName>
        <fullName evidence="1">Uncharacterized protein</fullName>
    </submittedName>
</protein>
<name>A0ACC2VIA2_9TREE</name>
<accession>A0ACC2VIA2</accession>